<sequence length="163" mass="18454">MLCTDQTLTPPDIGRICIWFHRDRFRFSELGLAKRGEFSVILYGWQRSSEEKSRACSAEIFLVLGHLHDLDVVVPGSGIDYAGHIVLDDSEPCKLNVKDLDMANTFRLYLAPGISSGYGYRFRPTTQPKPRRLRREATPDATAAVILLRKGPPSAWLWYLMLG</sequence>
<evidence type="ECO:0000313" key="1">
    <source>
        <dbReference type="EMBL" id="KAF9783453.1"/>
    </source>
</evidence>
<dbReference type="EMBL" id="WIUZ02000010">
    <property type="protein sequence ID" value="KAF9783453.1"/>
    <property type="molecule type" value="Genomic_DNA"/>
</dbReference>
<protein>
    <submittedName>
        <fullName evidence="1">Uncharacterized protein</fullName>
    </submittedName>
</protein>
<proteinExistence type="predicted"/>
<name>A0A9P6L5V9_9AGAM</name>
<reference evidence="1" key="1">
    <citation type="journal article" date="2020" name="Nat. Commun.">
        <title>Large-scale genome sequencing of mycorrhizal fungi provides insights into the early evolution of symbiotic traits.</title>
        <authorList>
            <person name="Miyauchi S."/>
            <person name="Kiss E."/>
            <person name="Kuo A."/>
            <person name="Drula E."/>
            <person name="Kohler A."/>
            <person name="Sanchez-Garcia M."/>
            <person name="Morin E."/>
            <person name="Andreopoulos B."/>
            <person name="Barry K.W."/>
            <person name="Bonito G."/>
            <person name="Buee M."/>
            <person name="Carver A."/>
            <person name="Chen C."/>
            <person name="Cichocki N."/>
            <person name="Clum A."/>
            <person name="Culley D."/>
            <person name="Crous P.W."/>
            <person name="Fauchery L."/>
            <person name="Girlanda M."/>
            <person name="Hayes R.D."/>
            <person name="Keri Z."/>
            <person name="LaButti K."/>
            <person name="Lipzen A."/>
            <person name="Lombard V."/>
            <person name="Magnuson J."/>
            <person name="Maillard F."/>
            <person name="Murat C."/>
            <person name="Nolan M."/>
            <person name="Ohm R.A."/>
            <person name="Pangilinan J."/>
            <person name="Pereira M.F."/>
            <person name="Perotto S."/>
            <person name="Peter M."/>
            <person name="Pfister S."/>
            <person name="Riley R."/>
            <person name="Sitrit Y."/>
            <person name="Stielow J.B."/>
            <person name="Szollosi G."/>
            <person name="Zifcakova L."/>
            <person name="Stursova M."/>
            <person name="Spatafora J.W."/>
            <person name="Tedersoo L."/>
            <person name="Vaario L.M."/>
            <person name="Yamada A."/>
            <person name="Yan M."/>
            <person name="Wang P."/>
            <person name="Xu J."/>
            <person name="Bruns T."/>
            <person name="Baldrian P."/>
            <person name="Vilgalys R."/>
            <person name="Dunand C."/>
            <person name="Henrissat B."/>
            <person name="Grigoriev I.V."/>
            <person name="Hibbett D."/>
            <person name="Nagy L.G."/>
            <person name="Martin F.M."/>
        </authorList>
    </citation>
    <scope>NUCLEOTIDE SEQUENCE</scope>
    <source>
        <strain evidence="1">UH-Tt-Lm1</strain>
    </source>
</reference>
<keyword evidence="2" id="KW-1185">Reference proteome</keyword>
<dbReference type="Proteomes" id="UP000736335">
    <property type="component" value="Unassembled WGS sequence"/>
</dbReference>
<organism evidence="1 2">
    <name type="scientific">Thelephora terrestris</name>
    <dbReference type="NCBI Taxonomy" id="56493"/>
    <lineage>
        <taxon>Eukaryota</taxon>
        <taxon>Fungi</taxon>
        <taxon>Dikarya</taxon>
        <taxon>Basidiomycota</taxon>
        <taxon>Agaricomycotina</taxon>
        <taxon>Agaricomycetes</taxon>
        <taxon>Thelephorales</taxon>
        <taxon>Thelephoraceae</taxon>
        <taxon>Thelephora</taxon>
    </lineage>
</organism>
<reference evidence="1" key="2">
    <citation type="submission" date="2020-11" db="EMBL/GenBank/DDBJ databases">
        <authorList>
            <consortium name="DOE Joint Genome Institute"/>
            <person name="Kuo A."/>
            <person name="Miyauchi S."/>
            <person name="Kiss E."/>
            <person name="Drula E."/>
            <person name="Kohler A."/>
            <person name="Sanchez-Garcia M."/>
            <person name="Andreopoulos B."/>
            <person name="Barry K.W."/>
            <person name="Bonito G."/>
            <person name="Buee M."/>
            <person name="Carver A."/>
            <person name="Chen C."/>
            <person name="Cichocki N."/>
            <person name="Clum A."/>
            <person name="Culley D."/>
            <person name="Crous P.W."/>
            <person name="Fauchery L."/>
            <person name="Girlanda M."/>
            <person name="Hayes R."/>
            <person name="Keri Z."/>
            <person name="Labutti K."/>
            <person name="Lipzen A."/>
            <person name="Lombard V."/>
            <person name="Magnuson J."/>
            <person name="Maillard F."/>
            <person name="Morin E."/>
            <person name="Murat C."/>
            <person name="Nolan M."/>
            <person name="Ohm R."/>
            <person name="Pangilinan J."/>
            <person name="Pereira M."/>
            <person name="Perotto S."/>
            <person name="Peter M."/>
            <person name="Riley R."/>
            <person name="Sitrit Y."/>
            <person name="Stielow B."/>
            <person name="Szollosi G."/>
            <person name="Zifcakova L."/>
            <person name="Stursova M."/>
            <person name="Spatafora J.W."/>
            <person name="Tedersoo L."/>
            <person name="Vaario L.-M."/>
            <person name="Yamada A."/>
            <person name="Yan M."/>
            <person name="Wang P."/>
            <person name="Xu J."/>
            <person name="Bruns T."/>
            <person name="Baldrian P."/>
            <person name="Vilgalys R."/>
            <person name="Henrissat B."/>
            <person name="Grigoriev I.V."/>
            <person name="Hibbett D."/>
            <person name="Nagy L.G."/>
            <person name="Martin F.M."/>
        </authorList>
    </citation>
    <scope>NUCLEOTIDE SEQUENCE</scope>
    <source>
        <strain evidence="1">UH-Tt-Lm1</strain>
    </source>
</reference>
<dbReference type="AlphaFoldDB" id="A0A9P6L5V9"/>
<comment type="caution">
    <text evidence="1">The sequence shown here is derived from an EMBL/GenBank/DDBJ whole genome shotgun (WGS) entry which is preliminary data.</text>
</comment>
<gene>
    <name evidence="1" type="ORF">BJ322DRAFT_1022115</name>
</gene>
<evidence type="ECO:0000313" key="2">
    <source>
        <dbReference type="Proteomes" id="UP000736335"/>
    </source>
</evidence>
<accession>A0A9P6L5V9</accession>